<dbReference type="InterPro" id="IPR000600">
    <property type="entry name" value="ROK"/>
</dbReference>
<dbReference type="Gene3D" id="3.30.420.40">
    <property type="match status" value="2"/>
</dbReference>
<evidence type="ECO:0000256" key="1">
    <source>
        <dbReference type="ARBA" id="ARBA00006479"/>
    </source>
</evidence>
<dbReference type="InterPro" id="IPR043129">
    <property type="entry name" value="ATPase_NBD"/>
</dbReference>
<dbReference type="SUPFAM" id="SSF53067">
    <property type="entry name" value="Actin-like ATPase domain"/>
    <property type="match status" value="1"/>
</dbReference>
<dbReference type="PANTHER" id="PTHR18964:SF169">
    <property type="entry name" value="N-ACETYLMANNOSAMINE KINASE"/>
    <property type="match status" value="1"/>
</dbReference>
<dbReference type="Proteomes" id="UP000279859">
    <property type="component" value="Unassembled WGS sequence"/>
</dbReference>
<reference evidence="2 3" key="1">
    <citation type="submission" date="2018-11" db="EMBL/GenBank/DDBJ databases">
        <title>Cryobacterium sp. nov., isolated from rhizosphere soil of lettuce.</title>
        <authorList>
            <person name="Wang Y."/>
        </authorList>
    </citation>
    <scope>NUCLEOTIDE SEQUENCE [LARGE SCALE GENOMIC DNA]</scope>
    <source>
        <strain evidence="2 3">NEAU-85</strain>
    </source>
</reference>
<name>A0A3M8LCC8_9MICO</name>
<dbReference type="InterPro" id="IPR049874">
    <property type="entry name" value="ROK_cs"/>
</dbReference>
<keyword evidence="3" id="KW-1185">Reference proteome</keyword>
<organism evidence="2 3">
    <name type="scientific">Cryobacterium tepidiphilum</name>
    <dbReference type="NCBI Taxonomy" id="2486026"/>
    <lineage>
        <taxon>Bacteria</taxon>
        <taxon>Bacillati</taxon>
        <taxon>Actinomycetota</taxon>
        <taxon>Actinomycetes</taxon>
        <taxon>Micrococcales</taxon>
        <taxon>Microbacteriaceae</taxon>
        <taxon>Cryobacterium</taxon>
    </lineage>
</organism>
<dbReference type="CDD" id="cd23763">
    <property type="entry name" value="ASKHA_ATPase_ROK"/>
    <property type="match status" value="1"/>
</dbReference>
<dbReference type="PROSITE" id="PS01125">
    <property type="entry name" value="ROK"/>
    <property type="match status" value="1"/>
</dbReference>
<comment type="caution">
    <text evidence="2">The sequence shown here is derived from an EMBL/GenBank/DDBJ whole genome shotgun (WGS) entry which is preliminary data.</text>
</comment>
<dbReference type="RefSeq" id="WP_123045673.1">
    <property type="nucleotide sequence ID" value="NZ_RDSR01000010.1"/>
</dbReference>
<evidence type="ECO:0000313" key="3">
    <source>
        <dbReference type="Proteomes" id="UP000279859"/>
    </source>
</evidence>
<gene>
    <name evidence="2" type="ORF">EEJ31_07425</name>
</gene>
<comment type="similarity">
    <text evidence="1">Belongs to the ROK (NagC/XylR) family.</text>
</comment>
<dbReference type="OrthoDB" id="8772678at2"/>
<sequence>MHRRRRGTTLITSSPTPFALAVDLGGTKIEAALVDDAGRILNGSRFREPTGRDASSEQLAGSVTHVVGKARAALPLDAEVIGIGVGTAGPIDIAGGTVSPLNLPAWRKFPLQSHIESLVPDAPVRLRMDGLCIALAEHWVGAGQGVDDLMGMTVSTGVGGGLILGSRTVTGPTGNAGHIGHVEVGGFDDACWCGGTGCLEAIASGPSTVAWAQGEGWTGSTGEQLAEAYAAGDDVARRAVQRSGRAIGQAIASATNLVDLDLVVIGGGFSRVTPDLLDFARESLAERTEFAFVTRVRIAPSTLSDEAPLIGAAALVHRAELVP</sequence>
<accession>A0A3M8LCC8</accession>
<proteinExistence type="inferred from homology"/>
<evidence type="ECO:0000313" key="2">
    <source>
        <dbReference type="EMBL" id="RNE62442.1"/>
    </source>
</evidence>
<dbReference type="PANTHER" id="PTHR18964">
    <property type="entry name" value="ROK (REPRESSOR, ORF, KINASE) FAMILY"/>
    <property type="match status" value="1"/>
</dbReference>
<dbReference type="EMBL" id="RDSR01000010">
    <property type="protein sequence ID" value="RNE62442.1"/>
    <property type="molecule type" value="Genomic_DNA"/>
</dbReference>
<protein>
    <submittedName>
        <fullName evidence="2">ROK family protein</fullName>
    </submittedName>
</protein>
<dbReference type="Pfam" id="PF00480">
    <property type="entry name" value="ROK"/>
    <property type="match status" value="1"/>
</dbReference>
<dbReference type="AlphaFoldDB" id="A0A3M8LCC8"/>